<dbReference type="GO" id="GO:0031124">
    <property type="term" value="P:mRNA 3'-end processing"/>
    <property type="evidence" value="ECO:0007669"/>
    <property type="project" value="InterPro"/>
</dbReference>
<dbReference type="InterPro" id="IPR038192">
    <property type="entry name" value="CSTF_C_sf"/>
</dbReference>
<dbReference type="GO" id="GO:0005847">
    <property type="term" value="C:mRNA cleavage and polyadenylation specificity factor complex"/>
    <property type="evidence" value="ECO:0007669"/>
    <property type="project" value="EnsemblFungi"/>
</dbReference>
<dbReference type="HOGENOM" id="CLU_040439_0_0_1"/>
<dbReference type="InterPro" id="IPR035979">
    <property type="entry name" value="RBD_domain_sf"/>
</dbReference>
<dbReference type="Gene3D" id="1.10.20.70">
    <property type="entry name" value="Transcription termination and cleavage factor, C-terminal domain"/>
    <property type="match status" value="1"/>
</dbReference>
<comment type="subcellular location">
    <subcellularLocation>
        <location evidence="1">Nucleus</location>
    </subcellularLocation>
</comment>
<protein>
    <recommendedName>
        <fullName evidence="8">RRM domain-containing protein</fullName>
    </recommendedName>
</protein>
<evidence type="ECO:0000313" key="6">
    <source>
        <dbReference type="EMBL" id="CCH60231.1"/>
    </source>
</evidence>
<evidence type="ECO:0000256" key="1">
    <source>
        <dbReference type="ARBA" id="ARBA00004123"/>
    </source>
</evidence>
<feature type="region of interest" description="Disordered" evidence="3">
    <location>
        <begin position="141"/>
        <end position="173"/>
    </location>
</feature>
<dbReference type="Pfam" id="PF14304">
    <property type="entry name" value="CSTF_C"/>
    <property type="match status" value="1"/>
</dbReference>
<dbReference type="InterPro" id="IPR026896">
    <property type="entry name" value="CSTF_C"/>
</dbReference>
<dbReference type="RefSeq" id="XP_004179750.1">
    <property type="nucleotide sequence ID" value="XM_004179702.1"/>
</dbReference>
<name>I2H1H9_HENB6</name>
<evidence type="ECO:0000256" key="2">
    <source>
        <dbReference type="ARBA" id="ARBA00023242"/>
    </source>
</evidence>
<evidence type="ECO:0000259" key="5">
    <source>
        <dbReference type="Pfam" id="PF14327"/>
    </source>
</evidence>
<organism evidence="6 7">
    <name type="scientific">Henningerozyma blattae (strain ATCC 34711 / CBS 6284 / DSM 70876 / NBRC 10599 / NRRL Y-10934 / UCD 77-7)</name>
    <name type="common">Yeast</name>
    <name type="synonym">Tetrapisispora blattae</name>
    <dbReference type="NCBI Taxonomy" id="1071380"/>
    <lineage>
        <taxon>Eukaryota</taxon>
        <taxon>Fungi</taxon>
        <taxon>Dikarya</taxon>
        <taxon>Ascomycota</taxon>
        <taxon>Saccharomycotina</taxon>
        <taxon>Saccharomycetes</taxon>
        <taxon>Saccharomycetales</taxon>
        <taxon>Saccharomycetaceae</taxon>
        <taxon>Henningerozyma</taxon>
    </lineage>
</organism>
<dbReference type="PANTHER" id="PTHR45735">
    <property type="entry name" value="CLEAVAGE STIMULATION FACTOR SUBUNIT 2"/>
    <property type="match status" value="1"/>
</dbReference>
<dbReference type="GO" id="GO:0005829">
    <property type="term" value="C:cytosol"/>
    <property type="evidence" value="ECO:0007669"/>
    <property type="project" value="EnsemblFungi"/>
</dbReference>
<evidence type="ECO:0000259" key="4">
    <source>
        <dbReference type="Pfam" id="PF14304"/>
    </source>
</evidence>
<dbReference type="EMBL" id="HE806318">
    <property type="protein sequence ID" value="CCH60231.1"/>
    <property type="molecule type" value="Genomic_DNA"/>
</dbReference>
<dbReference type="PANTHER" id="PTHR45735:SF11">
    <property type="entry name" value="PROTEIN PTI1"/>
    <property type="match status" value="1"/>
</dbReference>
<accession>I2H1H9</accession>
<keyword evidence="2" id="KW-0539">Nucleus</keyword>
<feature type="domain" description="Cleavage stimulation factor subunit 2 hinge" evidence="5">
    <location>
        <begin position="182"/>
        <end position="263"/>
    </location>
</feature>
<feature type="compositionally biased region" description="Low complexity" evidence="3">
    <location>
        <begin position="347"/>
        <end position="360"/>
    </location>
</feature>
<feature type="domain" description="Transcription termination and cleavage factor C-terminal" evidence="4">
    <location>
        <begin position="402"/>
        <end position="435"/>
    </location>
</feature>
<dbReference type="STRING" id="1071380.I2H1H9"/>
<evidence type="ECO:0000256" key="3">
    <source>
        <dbReference type="SAM" id="MobiDB-lite"/>
    </source>
</evidence>
<dbReference type="GO" id="GO:0030847">
    <property type="term" value="P:termination of RNA polymerase II transcription, exosome-dependent"/>
    <property type="evidence" value="ECO:0007669"/>
    <property type="project" value="EnsemblFungi"/>
</dbReference>
<dbReference type="GO" id="GO:0031126">
    <property type="term" value="P:sno(s)RNA 3'-end processing"/>
    <property type="evidence" value="ECO:0007669"/>
    <property type="project" value="EnsemblFungi"/>
</dbReference>
<feature type="compositionally biased region" description="Low complexity" evidence="3">
    <location>
        <begin position="371"/>
        <end position="384"/>
    </location>
</feature>
<proteinExistence type="predicted"/>
<dbReference type="InParanoid" id="I2H1H9"/>
<reference evidence="6 7" key="1">
    <citation type="journal article" date="2011" name="Proc. Natl. Acad. Sci. U.S.A.">
        <title>Evolutionary erosion of yeast sex chromosomes by mating-type switching accidents.</title>
        <authorList>
            <person name="Gordon J.L."/>
            <person name="Armisen D."/>
            <person name="Proux-Wera E."/>
            <person name="Oheigeartaigh S.S."/>
            <person name="Byrne K.P."/>
            <person name="Wolfe K.H."/>
        </authorList>
    </citation>
    <scope>NUCLEOTIDE SEQUENCE [LARGE SCALE GENOMIC DNA]</scope>
    <source>
        <strain evidence="7">ATCC 34711 / CBS 6284 / DSM 70876 / NBRC 10599 / NRRL Y-10934 / UCD 77-7</strain>
    </source>
</reference>
<dbReference type="GeneID" id="14495211"/>
<dbReference type="FunCoup" id="I2H1H9">
    <property type="interactions" value="316"/>
</dbReference>
<dbReference type="InterPro" id="IPR025742">
    <property type="entry name" value="CSTF2_hinge"/>
</dbReference>
<dbReference type="OrthoDB" id="272703at2759"/>
<sequence length="439" mass="48747">MIKSADPRKRNTRHILTPANLSAAIHFTGLPNDWTQDTISSVVAGSGPIVSVQSKKDPRTGKLTGIVVEYTDSKTCQHGFELLNKIKHLPLKMEMIIPSKYKDTFLNGVKRPILDLQRDSYPWDSNLELPFEMVTQIPIPRKPISQPAQPSSSTPSSQIPAGNNTSGSASIPDILGKASKHLPAFQPNIITSPDQISQNLSKIPPLQVIEIISNLKILASQQGSNTRSQLEEFLKTNRELIVTLSQALLEMGFIDYSIVTQVLSRFPSQQLQSPQTMNAGLNMPNQMNRGMNMLMNPMAQQMNMQMNPQMNMNVNMGMNVNPMSVPPPPPMNMNMNMNIPPPFMMNQGQNMNQQPFGFNQSAMPPPPSFRPTQSQPQLQPKPQQAVSSNPNINLTKLQSLPQAQQDMIKQVLTLTDSQIGSLPPDQKTMVANLRKEYLL</sequence>
<dbReference type="OMA" id="EMGFINY"/>
<dbReference type="Pfam" id="PF14327">
    <property type="entry name" value="CSTF2_hinge"/>
    <property type="match status" value="1"/>
</dbReference>
<evidence type="ECO:0000313" key="7">
    <source>
        <dbReference type="Proteomes" id="UP000002866"/>
    </source>
</evidence>
<dbReference type="AlphaFoldDB" id="I2H1H9"/>
<dbReference type="GO" id="GO:0003729">
    <property type="term" value="F:mRNA binding"/>
    <property type="evidence" value="ECO:0007669"/>
    <property type="project" value="TreeGrafter"/>
</dbReference>
<evidence type="ECO:0008006" key="8">
    <source>
        <dbReference type="Google" id="ProtNLM"/>
    </source>
</evidence>
<dbReference type="KEGG" id="tbl:TBLA_0C04330"/>
<dbReference type="Proteomes" id="UP000002866">
    <property type="component" value="Chromosome 3"/>
</dbReference>
<feature type="compositionally biased region" description="Low complexity" evidence="3">
    <location>
        <begin position="143"/>
        <end position="161"/>
    </location>
</feature>
<dbReference type="eggNOG" id="KOG0108">
    <property type="taxonomic scope" value="Eukaryota"/>
</dbReference>
<keyword evidence="7" id="KW-1185">Reference proteome</keyword>
<dbReference type="SUPFAM" id="SSF54928">
    <property type="entry name" value="RNA-binding domain, RBD"/>
    <property type="match status" value="1"/>
</dbReference>
<gene>
    <name evidence="6" type="primary">TBLA0C04330</name>
    <name evidence="6" type="ORF">TBLA_0C04330</name>
</gene>
<feature type="region of interest" description="Disordered" evidence="3">
    <location>
        <begin position="347"/>
        <end position="389"/>
    </location>
</feature>